<feature type="region of interest" description="Disordered" evidence="2">
    <location>
        <begin position="225"/>
        <end position="271"/>
    </location>
</feature>
<dbReference type="PRINTS" id="PR00195">
    <property type="entry name" value="DYNAMIN"/>
</dbReference>
<evidence type="ECO:0000313" key="5">
    <source>
        <dbReference type="Proteomes" id="UP000249497"/>
    </source>
</evidence>
<dbReference type="InterPro" id="IPR000375">
    <property type="entry name" value="Dynamin_stalk"/>
</dbReference>
<dbReference type="GO" id="GO:0016020">
    <property type="term" value="C:membrane"/>
    <property type="evidence" value="ECO:0007669"/>
    <property type="project" value="TreeGrafter"/>
</dbReference>
<feature type="compositionally biased region" description="Basic and acidic residues" evidence="2">
    <location>
        <begin position="226"/>
        <end position="236"/>
    </location>
</feature>
<dbReference type="GO" id="GO:0048312">
    <property type="term" value="P:intracellular distribution of mitochondria"/>
    <property type="evidence" value="ECO:0007669"/>
    <property type="project" value="TreeGrafter"/>
</dbReference>
<gene>
    <name evidence="4" type="ORF">BO86DRAFT_432689</name>
</gene>
<dbReference type="InterPro" id="IPR022812">
    <property type="entry name" value="Dynamin"/>
</dbReference>
<keyword evidence="1" id="KW-0175">Coiled coil</keyword>
<dbReference type="InterPro" id="IPR020850">
    <property type="entry name" value="GED_dom"/>
</dbReference>
<dbReference type="Gene3D" id="1.20.120.1240">
    <property type="entry name" value="Dynamin, middle domain"/>
    <property type="match status" value="1"/>
</dbReference>
<name>A0A8T8X007_ASPJA</name>
<dbReference type="GO" id="GO:0006897">
    <property type="term" value="P:endocytosis"/>
    <property type="evidence" value="ECO:0007669"/>
    <property type="project" value="TreeGrafter"/>
</dbReference>
<sequence length="544" mass="61823">MLAVVPANVDIATQEIIEMARELDSDGLRTLRILTKPDLVDKGAEEKIIDMVEGEQESQELGWVVVRNLGQKDLQDSSKNRDIEEQIFSHSPPWNRLSKDNFGIEALRARLQALLASNVRREFPSASTTLMHNVRSEVSKRLKACKKALESMGDERESTEQQSKYLLEIVSKFKQITENALQTNYGSQDAFDDEPDLRLATVVANRNALFSDEISTRGHTFAFMSHNHDDDSDTPRSGEAVSPTSSVRAQTGHLDDDDDDEDERNSIPSRKVKSCSDIEDILHDCISIQDSQTKGILAWIEKIYRQSRGFEIGTFNSSILSSVFKKQSSKWPLLAEGYVCDIISMVHNFIKKALVVSCADRALSQTILLFLLDDLIEKYRQALSTTNFLLRIEREGTPMTQNHYLNSNLQKCRQERISSEAKKSCFSVKYENGSAVECVKLADLTQIHHTNNLQHTVEDIHDILKSYYKVARKRFIDNVCMQAADFYLVTGPEAPMNLFSPSWVYTLSPEQLENIAGEEASVRRKRKQLKRQIRDLEIGRKILL</sequence>
<organism evidence="4 5">
    <name type="scientific">Aspergillus japonicus CBS 114.51</name>
    <dbReference type="NCBI Taxonomy" id="1448312"/>
    <lineage>
        <taxon>Eukaryota</taxon>
        <taxon>Fungi</taxon>
        <taxon>Dikarya</taxon>
        <taxon>Ascomycota</taxon>
        <taxon>Pezizomycotina</taxon>
        <taxon>Eurotiomycetes</taxon>
        <taxon>Eurotiomycetidae</taxon>
        <taxon>Eurotiales</taxon>
        <taxon>Aspergillaceae</taxon>
        <taxon>Aspergillus</taxon>
        <taxon>Aspergillus subgen. Circumdati</taxon>
    </lineage>
</organism>
<dbReference type="PROSITE" id="PS51388">
    <property type="entry name" value="GED"/>
    <property type="match status" value="1"/>
</dbReference>
<proteinExistence type="predicted"/>
<evidence type="ECO:0000256" key="2">
    <source>
        <dbReference type="SAM" id="MobiDB-lite"/>
    </source>
</evidence>
<evidence type="ECO:0000259" key="3">
    <source>
        <dbReference type="PROSITE" id="PS51388"/>
    </source>
</evidence>
<protein>
    <submittedName>
        <fullName evidence="4">Dynamin</fullName>
    </submittedName>
</protein>
<feature type="coiled-coil region" evidence="1">
    <location>
        <begin position="512"/>
        <end position="539"/>
    </location>
</feature>
<feature type="domain" description="GED" evidence="3">
    <location>
        <begin position="457"/>
        <end position="544"/>
    </location>
</feature>
<dbReference type="GO" id="GO:0005739">
    <property type="term" value="C:mitochondrion"/>
    <property type="evidence" value="ECO:0007669"/>
    <property type="project" value="TreeGrafter"/>
</dbReference>
<keyword evidence="5" id="KW-1185">Reference proteome</keyword>
<accession>A0A8T8X007</accession>
<dbReference type="GeneID" id="37179503"/>
<dbReference type="AlphaFoldDB" id="A0A8T8X007"/>
<dbReference type="InterPro" id="IPR027417">
    <property type="entry name" value="P-loop_NTPase"/>
</dbReference>
<dbReference type="SUPFAM" id="SSF52540">
    <property type="entry name" value="P-loop containing nucleoside triphosphate hydrolases"/>
    <property type="match status" value="1"/>
</dbReference>
<dbReference type="PANTHER" id="PTHR11566:SF215">
    <property type="entry name" value="DYNAMIN GTPASE"/>
    <property type="match status" value="1"/>
</dbReference>
<dbReference type="GO" id="GO:0005874">
    <property type="term" value="C:microtubule"/>
    <property type="evidence" value="ECO:0007669"/>
    <property type="project" value="TreeGrafter"/>
</dbReference>
<dbReference type="Gene3D" id="3.40.50.300">
    <property type="entry name" value="P-loop containing nucleotide triphosphate hydrolases"/>
    <property type="match status" value="1"/>
</dbReference>
<dbReference type="GO" id="GO:0016559">
    <property type="term" value="P:peroxisome fission"/>
    <property type="evidence" value="ECO:0007669"/>
    <property type="project" value="TreeGrafter"/>
</dbReference>
<dbReference type="OrthoDB" id="415706at2759"/>
<dbReference type="GO" id="GO:0008017">
    <property type="term" value="F:microtubule binding"/>
    <property type="evidence" value="ECO:0007669"/>
    <property type="project" value="TreeGrafter"/>
</dbReference>
<dbReference type="RefSeq" id="XP_025526783.1">
    <property type="nucleotide sequence ID" value="XM_025675810.1"/>
</dbReference>
<evidence type="ECO:0000313" key="4">
    <source>
        <dbReference type="EMBL" id="RAH80889.1"/>
    </source>
</evidence>
<evidence type="ECO:0000256" key="1">
    <source>
        <dbReference type="SAM" id="Coils"/>
    </source>
</evidence>
<dbReference type="EMBL" id="KZ824800">
    <property type="protein sequence ID" value="RAH80889.1"/>
    <property type="molecule type" value="Genomic_DNA"/>
</dbReference>
<dbReference type="Proteomes" id="UP000249497">
    <property type="component" value="Unassembled WGS sequence"/>
</dbReference>
<dbReference type="GO" id="GO:0003924">
    <property type="term" value="F:GTPase activity"/>
    <property type="evidence" value="ECO:0007669"/>
    <property type="project" value="TreeGrafter"/>
</dbReference>
<dbReference type="GO" id="GO:0000266">
    <property type="term" value="P:mitochondrial fission"/>
    <property type="evidence" value="ECO:0007669"/>
    <property type="project" value="TreeGrafter"/>
</dbReference>
<reference evidence="4 5" key="1">
    <citation type="submission" date="2018-02" db="EMBL/GenBank/DDBJ databases">
        <title>The genomes of Aspergillus section Nigri reveals drivers in fungal speciation.</title>
        <authorList>
            <consortium name="DOE Joint Genome Institute"/>
            <person name="Vesth T.C."/>
            <person name="Nybo J."/>
            <person name="Theobald S."/>
            <person name="Brandl J."/>
            <person name="Frisvad J.C."/>
            <person name="Nielsen K.F."/>
            <person name="Lyhne E.K."/>
            <person name="Kogle M.E."/>
            <person name="Kuo A."/>
            <person name="Riley R."/>
            <person name="Clum A."/>
            <person name="Nolan M."/>
            <person name="Lipzen A."/>
            <person name="Salamov A."/>
            <person name="Henrissat B."/>
            <person name="Wiebenga A."/>
            <person name="De vries R.P."/>
            <person name="Grigoriev I.V."/>
            <person name="Mortensen U.H."/>
            <person name="Andersen M.R."/>
            <person name="Baker S.E."/>
        </authorList>
    </citation>
    <scope>NUCLEOTIDE SEQUENCE [LARGE SCALE GENOMIC DNA]</scope>
    <source>
        <strain evidence="4 5">CBS 114.51</strain>
    </source>
</reference>
<dbReference type="Pfam" id="PF01031">
    <property type="entry name" value="Dynamin_M"/>
    <property type="match status" value="1"/>
</dbReference>
<dbReference type="PANTHER" id="PTHR11566">
    <property type="entry name" value="DYNAMIN"/>
    <property type="match status" value="1"/>
</dbReference>